<dbReference type="Proteomes" id="UP000256977">
    <property type="component" value="Unassembled WGS sequence"/>
</dbReference>
<dbReference type="InterPro" id="IPR017937">
    <property type="entry name" value="Thioredoxin_CS"/>
</dbReference>
<evidence type="ECO:0000259" key="2">
    <source>
        <dbReference type="PROSITE" id="PS51352"/>
    </source>
</evidence>
<proteinExistence type="predicted"/>
<comment type="caution">
    <text evidence="3">The sequence shown here is derived from an EMBL/GenBank/DDBJ whole genome shotgun (WGS) entry which is preliminary data.</text>
</comment>
<dbReference type="InterPro" id="IPR000866">
    <property type="entry name" value="AhpC/TSA"/>
</dbReference>
<accession>A0A3D9KMV6</accession>
<dbReference type="CDD" id="cd02966">
    <property type="entry name" value="TlpA_like_family"/>
    <property type="match status" value="1"/>
</dbReference>
<keyword evidence="4" id="KW-1185">Reference proteome</keyword>
<organism evidence="3 4">
    <name type="scientific">Cohnella phaseoli</name>
    <dbReference type="NCBI Taxonomy" id="456490"/>
    <lineage>
        <taxon>Bacteria</taxon>
        <taxon>Bacillati</taxon>
        <taxon>Bacillota</taxon>
        <taxon>Bacilli</taxon>
        <taxon>Bacillales</taxon>
        <taxon>Paenibacillaceae</taxon>
        <taxon>Cohnella</taxon>
    </lineage>
</organism>
<dbReference type="GO" id="GO:0016853">
    <property type="term" value="F:isomerase activity"/>
    <property type="evidence" value="ECO:0007669"/>
    <property type="project" value="UniProtKB-KW"/>
</dbReference>
<dbReference type="InterPro" id="IPR013766">
    <property type="entry name" value="Thioredoxin_domain"/>
</dbReference>
<dbReference type="OrthoDB" id="25753at2"/>
<dbReference type="PROSITE" id="PS00194">
    <property type="entry name" value="THIOREDOXIN_1"/>
    <property type="match status" value="1"/>
</dbReference>
<dbReference type="InterPro" id="IPR036249">
    <property type="entry name" value="Thioredoxin-like_sf"/>
</dbReference>
<dbReference type="PROSITE" id="PS51352">
    <property type="entry name" value="THIOREDOXIN_2"/>
    <property type="match status" value="1"/>
</dbReference>
<dbReference type="GO" id="GO:0016491">
    <property type="term" value="F:oxidoreductase activity"/>
    <property type="evidence" value="ECO:0007669"/>
    <property type="project" value="InterPro"/>
</dbReference>
<keyword evidence="3" id="KW-0413">Isomerase</keyword>
<dbReference type="Pfam" id="PF00578">
    <property type="entry name" value="AhpC-TSA"/>
    <property type="match status" value="1"/>
</dbReference>
<sequence length="189" mass="20624">MKRNLIILAIAVIAIAGVWIWDESGRGASSGKAAGANGQSAGEIPADPAPKANHFAPAFTLDSLDGTTSFSVGGKRDKALIVNFWAAWCGPCEVEAPDLKAIYEDHQDKLDLYAVNATNYDRLRSAKEFVKEQGFVFPVLTDAEGVAGDLYKITGYPVSFIIDRDGVVRHRIEGIVERKEWEKMLQDVL</sequence>
<dbReference type="GO" id="GO:0016209">
    <property type="term" value="F:antioxidant activity"/>
    <property type="evidence" value="ECO:0007669"/>
    <property type="project" value="InterPro"/>
</dbReference>
<dbReference type="SUPFAM" id="SSF52833">
    <property type="entry name" value="Thioredoxin-like"/>
    <property type="match status" value="1"/>
</dbReference>
<dbReference type="PANTHER" id="PTHR42852">
    <property type="entry name" value="THIOL:DISULFIDE INTERCHANGE PROTEIN DSBE"/>
    <property type="match status" value="1"/>
</dbReference>
<dbReference type="Gene3D" id="3.40.30.10">
    <property type="entry name" value="Glutaredoxin"/>
    <property type="match status" value="1"/>
</dbReference>
<dbReference type="InterPro" id="IPR050553">
    <property type="entry name" value="Thioredoxin_ResA/DsbE_sf"/>
</dbReference>
<name>A0A3D9KMV6_9BACL</name>
<reference evidence="3 4" key="1">
    <citation type="submission" date="2018-07" db="EMBL/GenBank/DDBJ databases">
        <title>Genomic Encyclopedia of Type Strains, Phase III (KMG-III): the genomes of soil and plant-associated and newly described type strains.</title>
        <authorList>
            <person name="Whitman W."/>
        </authorList>
    </citation>
    <scope>NUCLEOTIDE SEQUENCE [LARGE SCALE GENOMIC DNA]</scope>
    <source>
        <strain evidence="3 4">CECT 7287</strain>
    </source>
</reference>
<gene>
    <name evidence="3" type="ORF">DFP98_102129</name>
</gene>
<dbReference type="PANTHER" id="PTHR42852:SF13">
    <property type="entry name" value="PROTEIN DIPZ"/>
    <property type="match status" value="1"/>
</dbReference>
<dbReference type="RefSeq" id="WP_116059054.1">
    <property type="nucleotide sequence ID" value="NZ_QRDZ01000002.1"/>
</dbReference>
<evidence type="ECO:0000313" key="3">
    <source>
        <dbReference type="EMBL" id="RED87651.1"/>
    </source>
</evidence>
<feature type="domain" description="Thioredoxin" evidence="2">
    <location>
        <begin position="50"/>
        <end position="189"/>
    </location>
</feature>
<keyword evidence="1" id="KW-1015">Disulfide bond</keyword>
<evidence type="ECO:0000313" key="4">
    <source>
        <dbReference type="Proteomes" id="UP000256977"/>
    </source>
</evidence>
<protein>
    <submittedName>
        <fullName evidence="3">Thiol-disulfide isomerase/thioredoxin</fullName>
    </submittedName>
</protein>
<dbReference type="AlphaFoldDB" id="A0A3D9KMV6"/>
<dbReference type="EMBL" id="QRDZ01000002">
    <property type="protein sequence ID" value="RED87651.1"/>
    <property type="molecule type" value="Genomic_DNA"/>
</dbReference>
<evidence type="ECO:0000256" key="1">
    <source>
        <dbReference type="ARBA" id="ARBA00023157"/>
    </source>
</evidence>